<gene>
    <name evidence="1" type="ORF">NKOR_07530</name>
</gene>
<sequence>MYHASQIFGGLKMAGYLGDAKSKLVHHLACKKKECDIYNIDMKHRQYFTPDILEQATNQGFIPCKFCIQH</sequence>
<evidence type="ECO:0000313" key="2">
    <source>
        <dbReference type="Proteomes" id="UP000006101"/>
    </source>
</evidence>
<keyword evidence="2" id="KW-1185">Reference proteome</keyword>
<dbReference type="KEGG" id="nkr:NKOR_07530"/>
<dbReference type="EMBL" id="CP003842">
    <property type="protein sequence ID" value="AFS81367.1"/>
    <property type="molecule type" value="Genomic_DNA"/>
</dbReference>
<accession>K0B8E3</accession>
<dbReference type="AlphaFoldDB" id="K0B8E3"/>
<organism evidence="1 2">
    <name type="scientific">Candidatus Nitrosopumilus koreensis AR1</name>
    <dbReference type="NCBI Taxonomy" id="1229908"/>
    <lineage>
        <taxon>Archaea</taxon>
        <taxon>Nitrososphaerota</taxon>
        <taxon>Nitrososphaeria</taxon>
        <taxon>Nitrosopumilales</taxon>
        <taxon>Nitrosopumilaceae</taxon>
        <taxon>Nitrosopumilus</taxon>
    </lineage>
</organism>
<evidence type="ECO:0008006" key="3">
    <source>
        <dbReference type="Google" id="ProtNLM"/>
    </source>
</evidence>
<evidence type="ECO:0000313" key="1">
    <source>
        <dbReference type="EMBL" id="AFS81367.1"/>
    </source>
</evidence>
<dbReference type="PATRIC" id="fig|1229908.8.peg.1634"/>
<reference evidence="1 2" key="1">
    <citation type="journal article" date="2012" name="J. Bacteriol.">
        <title>Draft Genome Sequence of an Ammonia-Oxidizing Archaeon, "Candidatus Nitrosopumilus koreensis" AR1, from Marine Sediment.</title>
        <authorList>
            <person name="Park S.J."/>
            <person name="Kim J.G."/>
            <person name="Jung M.Y."/>
            <person name="Kim S.J."/>
            <person name="Cha I.T."/>
            <person name="Kwon K."/>
            <person name="Lee J.H."/>
            <person name="Rhee S.K."/>
        </authorList>
    </citation>
    <scope>NUCLEOTIDE SEQUENCE [LARGE SCALE GENOMIC DNA]</scope>
    <source>
        <strain evidence="1 2">AR1</strain>
    </source>
</reference>
<name>K0B8E3_9ARCH</name>
<dbReference type="HOGENOM" id="CLU_2968271_0_0_2"/>
<dbReference type="Proteomes" id="UP000006101">
    <property type="component" value="Chromosome"/>
</dbReference>
<proteinExistence type="predicted"/>
<protein>
    <recommendedName>
        <fullName evidence="3">Ada DNA repair metal-binding domain-containing protein</fullName>
    </recommendedName>
</protein>